<dbReference type="Proteomes" id="UP000002208">
    <property type="component" value="Chromosome"/>
</dbReference>
<dbReference type="EMBL" id="CP001114">
    <property type="protein sequence ID" value="ACO45731.1"/>
    <property type="molecule type" value="Genomic_DNA"/>
</dbReference>
<keyword evidence="2" id="KW-1185">Reference proteome</keyword>
<proteinExistence type="predicted"/>
<protein>
    <submittedName>
        <fullName evidence="1">Uncharacterized protein</fullName>
    </submittedName>
</protein>
<evidence type="ECO:0000313" key="2">
    <source>
        <dbReference type="Proteomes" id="UP000002208"/>
    </source>
</evidence>
<reference evidence="1 2" key="1">
    <citation type="journal article" date="2009" name="PLoS Genet.">
        <title>Alliance of proteomics and genomics to unravel the specificities of Sahara bacterium Deinococcus deserti.</title>
        <authorList>
            <person name="de Groot A."/>
            <person name="Dulermo R."/>
            <person name="Ortet P."/>
            <person name="Blanchard L."/>
            <person name="Guerin P."/>
            <person name="Fernandez B."/>
            <person name="Vacherie B."/>
            <person name="Dossat C."/>
            <person name="Jolivet E."/>
            <person name="Siguier P."/>
            <person name="Chandler M."/>
            <person name="Barakat M."/>
            <person name="Dedieu A."/>
            <person name="Barbe V."/>
            <person name="Heulin T."/>
            <person name="Sommer S."/>
            <person name="Achouak W."/>
            <person name="Armengaud J."/>
        </authorList>
    </citation>
    <scope>NUCLEOTIDE SEQUENCE [LARGE SCALE GENOMIC DNA]</scope>
    <source>
        <strain evidence="2">DSM 17065 / CIP 109153 / LMG 22923 / VCD115</strain>
    </source>
</reference>
<dbReference type="STRING" id="546414.Deide_08580"/>
<dbReference type="PaxDb" id="546414-Deide_08580"/>
<gene>
    <name evidence="1" type="ordered locus">Deide_08580</name>
</gene>
<organism evidence="1 2">
    <name type="scientific">Deinococcus deserti (strain DSM 17065 / CIP 109153 / LMG 22923 / VCD115)</name>
    <dbReference type="NCBI Taxonomy" id="546414"/>
    <lineage>
        <taxon>Bacteria</taxon>
        <taxon>Thermotogati</taxon>
        <taxon>Deinococcota</taxon>
        <taxon>Deinococci</taxon>
        <taxon>Deinococcales</taxon>
        <taxon>Deinococcaceae</taxon>
        <taxon>Deinococcus</taxon>
    </lineage>
</organism>
<dbReference type="RefSeq" id="WP_012692854.1">
    <property type="nucleotide sequence ID" value="NC_012526.1"/>
</dbReference>
<sequence length="155" mass="16710">MTGVPDTETALQAEGARLARRLAQILHASLDEQVRIQLIGHSLASNLIGAFVPTVEHVSRRAGRPLHTQLEVDAFGQIALHVVAADGATRTRLGGADLLDRLLFTSGRLHPVVAEHLQRALGGSEHQATRALVDCLRSKPVLNAMQRQLTVLLSD</sequence>
<name>C1D1K7_DEIDV</name>
<accession>C1D1K7</accession>
<dbReference type="OrthoDB" id="68132at2"/>
<dbReference type="KEGG" id="ddr:Deide_08580"/>
<dbReference type="HOGENOM" id="CLU_1746643_0_0_0"/>
<evidence type="ECO:0000313" key="1">
    <source>
        <dbReference type="EMBL" id="ACO45731.1"/>
    </source>
</evidence>
<dbReference type="AlphaFoldDB" id="C1D1K7"/>